<reference evidence="2 3" key="1">
    <citation type="submission" date="2020-12" db="EMBL/GenBank/DDBJ databases">
        <title>Geomonas sp. Red421, isolated from paddy soil.</title>
        <authorList>
            <person name="Xu Z."/>
            <person name="Zhang Z."/>
            <person name="Masuda Y."/>
            <person name="Itoh H."/>
            <person name="Senoo K."/>
        </authorList>
    </citation>
    <scope>NUCLEOTIDE SEQUENCE [LARGE SCALE GENOMIC DNA]</scope>
    <source>
        <strain evidence="2 3">Red421</strain>
    </source>
</reference>
<dbReference type="Proteomes" id="UP000614714">
    <property type="component" value="Unassembled WGS sequence"/>
</dbReference>
<organism evidence="2 3">
    <name type="scientific">Geomonas anaerohicana</name>
    <dbReference type="NCBI Taxonomy" id="2798583"/>
    <lineage>
        <taxon>Bacteria</taxon>
        <taxon>Pseudomonadati</taxon>
        <taxon>Thermodesulfobacteriota</taxon>
        <taxon>Desulfuromonadia</taxon>
        <taxon>Geobacterales</taxon>
        <taxon>Geobacteraceae</taxon>
        <taxon>Geomonas</taxon>
    </lineage>
</organism>
<feature type="transmembrane region" description="Helical" evidence="1">
    <location>
        <begin position="12"/>
        <end position="33"/>
    </location>
</feature>
<name>A0ABS0YIA0_9BACT</name>
<keyword evidence="3" id="KW-1185">Reference proteome</keyword>
<evidence type="ECO:0000313" key="3">
    <source>
        <dbReference type="Proteomes" id="UP000614714"/>
    </source>
</evidence>
<keyword evidence="1" id="KW-0812">Transmembrane</keyword>
<proteinExistence type="predicted"/>
<dbReference type="RefSeq" id="WP_199390492.1">
    <property type="nucleotide sequence ID" value="NZ_JAEMHL010000011.1"/>
</dbReference>
<keyword evidence="1" id="KW-1133">Transmembrane helix</keyword>
<sequence>MNWLKSLPIHLLIAFMLTVMALPSVGLIIYSGIEGRSDDLRISTRATTYLLDNIASELNSKVEAIPADDGGAVTDAADPPQGRCGCR</sequence>
<accession>A0ABS0YIA0</accession>
<gene>
    <name evidence="2" type="ORF">JFN91_17710</name>
</gene>
<comment type="caution">
    <text evidence="2">The sequence shown here is derived from an EMBL/GenBank/DDBJ whole genome shotgun (WGS) entry which is preliminary data.</text>
</comment>
<evidence type="ECO:0000313" key="2">
    <source>
        <dbReference type="EMBL" id="MBJ6752055.1"/>
    </source>
</evidence>
<dbReference type="EMBL" id="JAEMHL010000011">
    <property type="protein sequence ID" value="MBJ6752055.1"/>
    <property type="molecule type" value="Genomic_DNA"/>
</dbReference>
<evidence type="ECO:0000256" key="1">
    <source>
        <dbReference type="SAM" id="Phobius"/>
    </source>
</evidence>
<keyword evidence="1" id="KW-0472">Membrane</keyword>
<protein>
    <submittedName>
        <fullName evidence="2">Uncharacterized protein</fullName>
    </submittedName>
</protein>